<name>A0A6C0C5Y7_9ZZZZ</name>
<organism evidence="1">
    <name type="scientific">viral metagenome</name>
    <dbReference type="NCBI Taxonomy" id="1070528"/>
    <lineage>
        <taxon>unclassified sequences</taxon>
        <taxon>metagenomes</taxon>
        <taxon>organismal metagenomes</taxon>
    </lineage>
</organism>
<accession>A0A6C0C5Y7</accession>
<evidence type="ECO:0000313" key="1">
    <source>
        <dbReference type="EMBL" id="QHS99732.1"/>
    </source>
</evidence>
<reference evidence="1" key="1">
    <citation type="journal article" date="2020" name="Nature">
        <title>Giant virus diversity and host interactions through global metagenomics.</title>
        <authorList>
            <person name="Schulz F."/>
            <person name="Roux S."/>
            <person name="Paez-Espino D."/>
            <person name="Jungbluth S."/>
            <person name="Walsh D.A."/>
            <person name="Denef V.J."/>
            <person name="McMahon K.D."/>
            <person name="Konstantinidis K.T."/>
            <person name="Eloe-Fadrosh E.A."/>
            <person name="Kyrpides N.C."/>
            <person name="Woyke T."/>
        </authorList>
    </citation>
    <scope>NUCLEOTIDE SEQUENCE</scope>
    <source>
        <strain evidence="1">GVMAG-M-3300020187-37</strain>
    </source>
</reference>
<proteinExistence type="predicted"/>
<dbReference type="EMBL" id="MN739346">
    <property type="protein sequence ID" value="QHS99732.1"/>
    <property type="molecule type" value="Genomic_DNA"/>
</dbReference>
<sequence>MDLFQQKQEDAVQNIIKVYLAQMDSAMKISKIIYEHSDEEELTGDHIICGLIYRLMVSISDEDMIDSLQSADNILNDIDDYDEDYEDSDEDLEYEIPDEKRKLKTNNCNCNICSKVKECIKGYDTYETYDPLTTRFKGAIQETCDKHNIYL</sequence>
<dbReference type="AlphaFoldDB" id="A0A6C0C5Y7"/>
<protein>
    <submittedName>
        <fullName evidence="1">Uncharacterized protein</fullName>
    </submittedName>
</protein>